<feature type="chain" id="PRO_5031274141" evidence="2">
    <location>
        <begin position="21"/>
        <end position="233"/>
    </location>
</feature>
<dbReference type="Proteomes" id="UP000563426">
    <property type="component" value="Unassembled WGS sequence"/>
</dbReference>
<reference evidence="3 4" key="1">
    <citation type="submission" date="2020-05" db="EMBL/GenBank/DDBJ databases">
        <authorList>
            <person name="Whitworth D."/>
        </authorList>
    </citation>
    <scope>NUCLEOTIDE SEQUENCE [LARGE SCALE GENOMIC DNA]</scope>
    <source>
        <strain evidence="3 4">AB043B</strain>
    </source>
</reference>
<name>A0A7Y4KQV9_9BACT</name>
<organism evidence="3 4">
    <name type="scientific">Corallococcus exercitus</name>
    <dbReference type="NCBI Taxonomy" id="2316736"/>
    <lineage>
        <taxon>Bacteria</taxon>
        <taxon>Pseudomonadati</taxon>
        <taxon>Myxococcota</taxon>
        <taxon>Myxococcia</taxon>
        <taxon>Myxococcales</taxon>
        <taxon>Cystobacterineae</taxon>
        <taxon>Myxococcaceae</taxon>
        <taxon>Corallococcus</taxon>
    </lineage>
</organism>
<feature type="compositionally biased region" description="Pro residues" evidence="1">
    <location>
        <begin position="128"/>
        <end position="161"/>
    </location>
</feature>
<dbReference type="PROSITE" id="PS51257">
    <property type="entry name" value="PROKAR_LIPOPROTEIN"/>
    <property type="match status" value="1"/>
</dbReference>
<dbReference type="RefSeq" id="WP_171437962.1">
    <property type="nucleotide sequence ID" value="NZ_JABFJV010000301.1"/>
</dbReference>
<gene>
    <name evidence="3" type="ORF">HMI49_34185</name>
</gene>
<evidence type="ECO:0000313" key="3">
    <source>
        <dbReference type="EMBL" id="NOK38260.1"/>
    </source>
</evidence>
<evidence type="ECO:0000313" key="4">
    <source>
        <dbReference type="Proteomes" id="UP000563426"/>
    </source>
</evidence>
<dbReference type="EMBL" id="JABFJV010000301">
    <property type="protein sequence ID" value="NOK38260.1"/>
    <property type="molecule type" value="Genomic_DNA"/>
</dbReference>
<protein>
    <submittedName>
        <fullName evidence="3">Uncharacterized protein</fullName>
    </submittedName>
</protein>
<keyword evidence="4" id="KW-1185">Reference proteome</keyword>
<sequence length="233" mass="24732">MKTHLMRWLASCALALTVVGCGGPDPTDPANKLATSSSSLCGEYGEYDEEATGPCEENGGDWDDDSGNGGYDDGYGYNGYSGQVLPIPIPPPPLPVTEPPPQVVVVTAPSNIFCEWFGIFCGGSSEPAPQPPPPEIPFPIPPSEPVTQPAPAPVPPAPAPIPQNGLPDTYSDVDAYNEAAERCAGDHAWSMGSDCPQQYNLYGSEAYWICKEAAGRKLEGCMTDARNRYRINP</sequence>
<feature type="region of interest" description="Disordered" evidence="1">
    <location>
        <begin position="125"/>
        <end position="169"/>
    </location>
</feature>
<feature type="signal peptide" evidence="2">
    <location>
        <begin position="1"/>
        <end position="20"/>
    </location>
</feature>
<evidence type="ECO:0000256" key="1">
    <source>
        <dbReference type="SAM" id="MobiDB-lite"/>
    </source>
</evidence>
<keyword evidence="2" id="KW-0732">Signal</keyword>
<comment type="caution">
    <text evidence="3">The sequence shown here is derived from an EMBL/GenBank/DDBJ whole genome shotgun (WGS) entry which is preliminary data.</text>
</comment>
<proteinExistence type="predicted"/>
<feature type="region of interest" description="Disordered" evidence="1">
    <location>
        <begin position="45"/>
        <end position="74"/>
    </location>
</feature>
<accession>A0A7Y4KQV9</accession>
<dbReference type="AlphaFoldDB" id="A0A7Y4KQV9"/>
<evidence type="ECO:0000256" key="2">
    <source>
        <dbReference type="SAM" id="SignalP"/>
    </source>
</evidence>